<sequence length="569" mass="59435">MPRGPSRPEPAQCPPGRGPNYNSQRAAGTSPGERRWSVVQSCRKRLPSCWGWSGPCLCLRTPWPTSSLSQASQCARALCSLPGPTDTRALSCVAPRGSIVASFPCRRCAAVMGHCQRRGSQLLLGQECHLHVYEQGGVAQIAGVHSHPLPDLPHGTLDLAELERMVTRGLGSPYHPVCELICLENTHSSSGGRVLPLDYLRQVHHLARTYGVRVHLDGARLMNAAVALHVSPARIVEHCDSVSLCFSKVGKPLAASRIWDRGGARRSQPGSPAPVLAAAGPGPLQHLPRQGPVPFPSPSRQPQGQRGEPGGAGRQDSLLSSSQGLGAPVGALVGGPKDFIEGAWRLRKALGGGMRQAGVLAAAALVGLADAEEVLLRDHQNAQRFARGAGVPHLLRGRRRRGDERGDGDGGRAGARGALPASAGRERCRGGPDRACGARAAVPLERAVGARRVAPRRLRAGHRAGAEEVGVRAEAAGALSAVSGPCPCRRRVGGAGVLREQVAGEAVSHHPATPLSPPGTFSSHTRGQAFQQSPGGSQRRASAPSPSHLLGVGQLMSVSLLVLGTPEEG</sequence>
<dbReference type="SUPFAM" id="SSF53383">
    <property type="entry name" value="PLP-dependent transferases"/>
    <property type="match status" value="2"/>
</dbReference>
<accession>A0A811XXY4</accession>
<protein>
    <submittedName>
        <fullName evidence="6">(raccoon dog) hypothetical protein</fullName>
    </submittedName>
</protein>
<dbReference type="PANTHER" id="PTHR48097">
    <property type="entry name" value="L-THREONINE ALDOLASE-RELATED"/>
    <property type="match status" value="1"/>
</dbReference>
<feature type="compositionally biased region" description="Low complexity" evidence="4">
    <location>
        <begin position="269"/>
        <end position="283"/>
    </location>
</feature>
<dbReference type="EMBL" id="CAJHUB010000649">
    <property type="protein sequence ID" value="CAD7668332.1"/>
    <property type="molecule type" value="Genomic_DNA"/>
</dbReference>
<gene>
    <name evidence="6" type="ORF">NYPRO_LOCUS1576</name>
</gene>
<dbReference type="Gene3D" id="3.40.640.10">
    <property type="entry name" value="Type I PLP-dependent aspartate aminotransferase-like (Major domain)"/>
    <property type="match status" value="2"/>
</dbReference>
<evidence type="ECO:0000313" key="6">
    <source>
        <dbReference type="EMBL" id="CAD7668332.1"/>
    </source>
</evidence>
<feature type="domain" description="Aromatic amino acid beta-eliminating lyase/threonine aldolase" evidence="5">
    <location>
        <begin position="110"/>
        <end position="248"/>
    </location>
</feature>
<reference evidence="6" key="1">
    <citation type="submission" date="2020-12" db="EMBL/GenBank/DDBJ databases">
        <authorList>
            <consortium name="Molecular Ecology Group"/>
        </authorList>
    </citation>
    <scope>NUCLEOTIDE SEQUENCE</scope>
    <source>
        <strain evidence="6">TBG_1078</strain>
    </source>
</reference>
<dbReference type="GO" id="GO:0008732">
    <property type="term" value="F:L-allo-threonine aldolase activity"/>
    <property type="evidence" value="ECO:0007669"/>
    <property type="project" value="TreeGrafter"/>
</dbReference>
<feature type="region of interest" description="Disordered" evidence="4">
    <location>
        <begin position="388"/>
        <end position="436"/>
    </location>
</feature>
<evidence type="ECO:0000256" key="4">
    <source>
        <dbReference type="SAM" id="MobiDB-lite"/>
    </source>
</evidence>
<comment type="caution">
    <text evidence="6">The sequence shown here is derived from an EMBL/GenBank/DDBJ whole genome shotgun (WGS) entry which is preliminary data.</text>
</comment>
<dbReference type="Proteomes" id="UP000645828">
    <property type="component" value="Unassembled WGS sequence"/>
</dbReference>
<keyword evidence="3" id="KW-0663">Pyridoxal phosphate</keyword>
<evidence type="ECO:0000259" key="5">
    <source>
        <dbReference type="Pfam" id="PF01212"/>
    </source>
</evidence>
<evidence type="ECO:0000256" key="1">
    <source>
        <dbReference type="ARBA" id="ARBA00001933"/>
    </source>
</evidence>
<dbReference type="InterPro" id="IPR015424">
    <property type="entry name" value="PyrdxlP-dep_Trfase"/>
</dbReference>
<keyword evidence="7" id="KW-1185">Reference proteome</keyword>
<dbReference type="GO" id="GO:0006545">
    <property type="term" value="P:glycine biosynthetic process"/>
    <property type="evidence" value="ECO:0007669"/>
    <property type="project" value="TreeGrafter"/>
</dbReference>
<feature type="compositionally biased region" description="Low complexity" evidence="4">
    <location>
        <begin position="314"/>
        <end position="323"/>
    </location>
</feature>
<comment type="similarity">
    <text evidence="2">Belongs to the threonine aldolase family.</text>
</comment>
<evidence type="ECO:0000256" key="3">
    <source>
        <dbReference type="ARBA" id="ARBA00022898"/>
    </source>
</evidence>
<dbReference type="AlphaFoldDB" id="A0A811XXY4"/>
<dbReference type="GO" id="GO:0006567">
    <property type="term" value="P:L-threonine catabolic process"/>
    <property type="evidence" value="ECO:0007669"/>
    <property type="project" value="TreeGrafter"/>
</dbReference>
<evidence type="ECO:0000256" key="2">
    <source>
        <dbReference type="ARBA" id="ARBA00006966"/>
    </source>
</evidence>
<feature type="compositionally biased region" description="Polar residues" evidence="4">
    <location>
        <begin position="519"/>
        <end position="540"/>
    </location>
</feature>
<dbReference type="InterPro" id="IPR015421">
    <property type="entry name" value="PyrdxlP-dep_Trfase_major"/>
</dbReference>
<dbReference type="InterPro" id="IPR001597">
    <property type="entry name" value="ArAA_b-elim_lyase/Thr_aldolase"/>
</dbReference>
<name>A0A811XXY4_NYCPR</name>
<feature type="compositionally biased region" description="Pro residues" evidence="4">
    <location>
        <begin position="1"/>
        <end position="17"/>
    </location>
</feature>
<dbReference type="GO" id="GO:0005829">
    <property type="term" value="C:cytosol"/>
    <property type="evidence" value="ECO:0007669"/>
    <property type="project" value="TreeGrafter"/>
</dbReference>
<feature type="region of interest" description="Disordered" evidence="4">
    <location>
        <begin position="503"/>
        <end position="549"/>
    </location>
</feature>
<comment type="cofactor">
    <cofactor evidence="1">
        <name>pyridoxal 5'-phosphate</name>
        <dbReference type="ChEBI" id="CHEBI:597326"/>
    </cofactor>
</comment>
<feature type="region of interest" description="Disordered" evidence="4">
    <location>
        <begin position="1"/>
        <end position="32"/>
    </location>
</feature>
<feature type="compositionally biased region" description="Basic and acidic residues" evidence="4">
    <location>
        <begin position="401"/>
        <end position="410"/>
    </location>
</feature>
<proteinExistence type="inferred from homology"/>
<dbReference type="Pfam" id="PF01212">
    <property type="entry name" value="Beta_elim_lyase"/>
    <property type="match status" value="2"/>
</dbReference>
<feature type="region of interest" description="Disordered" evidence="4">
    <location>
        <begin position="261"/>
        <end position="323"/>
    </location>
</feature>
<feature type="domain" description="Aromatic amino acid beta-eliminating lyase/threonine aldolase" evidence="5">
    <location>
        <begin position="319"/>
        <end position="388"/>
    </location>
</feature>
<dbReference type="PANTHER" id="PTHR48097:SF9">
    <property type="entry name" value="L-THREONINE ALDOLASE"/>
    <property type="match status" value="1"/>
</dbReference>
<organism evidence="6 7">
    <name type="scientific">Nyctereutes procyonoides</name>
    <name type="common">Raccoon dog</name>
    <name type="synonym">Canis procyonoides</name>
    <dbReference type="NCBI Taxonomy" id="34880"/>
    <lineage>
        <taxon>Eukaryota</taxon>
        <taxon>Metazoa</taxon>
        <taxon>Chordata</taxon>
        <taxon>Craniata</taxon>
        <taxon>Vertebrata</taxon>
        <taxon>Euteleostomi</taxon>
        <taxon>Mammalia</taxon>
        <taxon>Eutheria</taxon>
        <taxon>Laurasiatheria</taxon>
        <taxon>Carnivora</taxon>
        <taxon>Caniformia</taxon>
        <taxon>Canidae</taxon>
        <taxon>Nyctereutes</taxon>
    </lineage>
</organism>
<evidence type="ECO:0000313" key="7">
    <source>
        <dbReference type="Proteomes" id="UP000645828"/>
    </source>
</evidence>